<dbReference type="AlphaFoldDB" id="A0A7C0VCB2"/>
<dbReference type="InterPro" id="IPR029070">
    <property type="entry name" value="Chitinase_insertion_sf"/>
</dbReference>
<protein>
    <recommendedName>
        <fullName evidence="6">GH18 domain-containing protein</fullName>
    </recommendedName>
</protein>
<reference evidence="5" key="1">
    <citation type="journal article" date="2020" name="mSystems">
        <title>Genome- and Community-Level Interaction Insights into Carbon Utilization and Element Cycling Functions of Hydrothermarchaeota in Hydrothermal Sediment.</title>
        <authorList>
            <person name="Zhou Z."/>
            <person name="Liu Y."/>
            <person name="Xu W."/>
            <person name="Pan J."/>
            <person name="Luo Z.H."/>
            <person name="Li M."/>
        </authorList>
    </citation>
    <scope>NUCLEOTIDE SEQUENCE [LARGE SCALE GENOMIC DNA]</scope>
    <source>
        <strain evidence="5">HyVt-102</strain>
    </source>
</reference>
<comment type="caution">
    <text evidence="5">The sequence shown here is derived from an EMBL/GenBank/DDBJ whole genome shotgun (WGS) entry which is preliminary data.</text>
</comment>
<dbReference type="SUPFAM" id="SSF51445">
    <property type="entry name" value="(Trans)glycosidases"/>
    <property type="match status" value="1"/>
</dbReference>
<dbReference type="PANTHER" id="PTHR46290:SF1">
    <property type="entry name" value="DI-N-ACETYLCHITOBIASE"/>
    <property type="match status" value="1"/>
</dbReference>
<dbReference type="SMART" id="SM00287">
    <property type="entry name" value="SH3b"/>
    <property type="match status" value="2"/>
</dbReference>
<dbReference type="Gene3D" id="3.20.20.80">
    <property type="entry name" value="Glycosidases"/>
    <property type="match status" value="1"/>
</dbReference>
<feature type="domain" description="SH3b" evidence="3">
    <location>
        <begin position="450"/>
        <end position="517"/>
    </location>
</feature>
<dbReference type="InterPro" id="IPR011583">
    <property type="entry name" value="Chitinase_II/V-like_cat"/>
</dbReference>
<evidence type="ECO:0000256" key="1">
    <source>
        <dbReference type="ARBA" id="ARBA00022801"/>
    </source>
</evidence>
<feature type="domain" description="GH18" evidence="4">
    <location>
        <begin position="42"/>
        <end position="371"/>
    </location>
</feature>
<evidence type="ECO:0000256" key="2">
    <source>
        <dbReference type="ARBA" id="ARBA00023295"/>
    </source>
</evidence>
<organism evidence="5">
    <name type="scientific">candidate division WOR-3 bacterium</name>
    <dbReference type="NCBI Taxonomy" id="2052148"/>
    <lineage>
        <taxon>Bacteria</taxon>
        <taxon>Bacteria division WOR-3</taxon>
    </lineage>
</organism>
<dbReference type="PROSITE" id="PS51781">
    <property type="entry name" value="SH3B"/>
    <property type="match status" value="2"/>
</dbReference>
<accession>A0A7C0VCB2</accession>
<feature type="domain" description="SH3b" evidence="3">
    <location>
        <begin position="374"/>
        <end position="442"/>
    </location>
</feature>
<dbReference type="PANTHER" id="PTHR46290">
    <property type="entry name" value="DI-N-ACETYLCHITOBIASE"/>
    <property type="match status" value="1"/>
</dbReference>
<dbReference type="GO" id="GO:0016798">
    <property type="term" value="F:hydrolase activity, acting on glycosyl bonds"/>
    <property type="evidence" value="ECO:0007669"/>
    <property type="project" value="UniProtKB-KW"/>
</dbReference>
<dbReference type="GO" id="GO:0008061">
    <property type="term" value="F:chitin binding"/>
    <property type="evidence" value="ECO:0007669"/>
    <property type="project" value="InterPro"/>
</dbReference>
<dbReference type="InterPro" id="IPR003646">
    <property type="entry name" value="SH3-like_bac-type"/>
</dbReference>
<dbReference type="SMART" id="SM00636">
    <property type="entry name" value="Glyco_18"/>
    <property type="match status" value="1"/>
</dbReference>
<evidence type="ECO:0008006" key="6">
    <source>
        <dbReference type="Google" id="ProtNLM"/>
    </source>
</evidence>
<dbReference type="EMBL" id="DQWE01000422">
    <property type="protein sequence ID" value="HDI83933.1"/>
    <property type="molecule type" value="Genomic_DNA"/>
</dbReference>
<dbReference type="InterPro" id="IPR017853">
    <property type="entry name" value="GH"/>
</dbReference>
<dbReference type="Gene3D" id="3.10.50.10">
    <property type="match status" value="1"/>
</dbReference>
<dbReference type="PROSITE" id="PS51910">
    <property type="entry name" value="GH18_2"/>
    <property type="match status" value="1"/>
</dbReference>
<sequence length="645" mass="71941">MVLLLLSLSIHQYQDSIYRPFAESGRPLPFYVPLEQRKGLQKTYYGYLPYWVSTSTYGNFRYHLLTHIAYFSVSIDPSTGVTGAIPNPSNFTSIVNYAHPRGVKVDMTFTIFGSTSVSTFLNNASARQTAIDSIVNLISAYGIDGANIDFEFVTSSVKDNFSQFISDLYQALIHHPDGRKELYIAVPAVPSWYPGYDYAYLSDNSDGLFIMGYDYHYSGSSTAGPVAPTVNSSFWGYYAINTTIGDYIDYGADREKMILGMPYYGIDWPTESESIGSATTDSGSAVIFKNAVSNASSYGRLWDTYSLTPWYNYYVSEDGWHQCWYDDSVSIGLKIDLVNDSMLQGAGCWALGYDDGYDDLWNTIESKLWYEPPEHHYVVEVVADGLNIRDGPSTSYSVLSYGSQGQKFVAFMRQGNWYKVYFPSASGPYYGWMYGGDGTSVQYLKGSTGDTIARITASLLNVREGPSTSYNVITQFAFGQCFVVDSIDGGWSRVYLPNIDGNTHGWCYTASYANMHENPEDYNLYNGLVNGVYYRDTVYSGDTFTVSIHTYNAGYGPFDSLVLCVTGSPSPFFDSLTWIDSTSVPTGGYDGLPGQTFYRNFICRAPVVSDTTYFSEMFNFSRRGNLFGENINIGVVVIPSPLYIN</sequence>
<dbReference type="InterPro" id="IPR001223">
    <property type="entry name" value="Glyco_hydro18_cat"/>
</dbReference>
<dbReference type="Gene3D" id="2.30.30.40">
    <property type="entry name" value="SH3 Domains"/>
    <property type="match status" value="2"/>
</dbReference>
<dbReference type="Proteomes" id="UP000885847">
    <property type="component" value="Unassembled WGS sequence"/>
</dbReference>
<dbReference type="GO" id="GO:0009313">
    <property type="term" value="P:oligosaccharide catabolic process"/>
    <property type="evidence" value="ECO:0007669"/>
    <property type="project" value="TreeGrafter"/>
</dbReference>
<feature type="non-terminal residue" evidence="5">
    <location>
        <position position="645"/>
    </location>
</feature>
<dbReference type="InterPro" id="IPR051887">
    <property type="entry name" value="GH18_Domain-Containing"/>
</dbReference>
<keyword evidence="1" id="KW-0378">Hydrolase</keyword>
<keyword evidence="2" id="KW-0326">Glycosidase</keyword>
<proteinExistence type="predicted"/>
<evidence type="ECO:0000259" key="4">
    <source>
        <dbReference type="PROSITE" id="PS51910"/>
    </source>
</evidence>
<name>A0A7C0VCB2_UNCW3</name>
<gene>
    <name evidence="5" type="ORF">ENF18_09115</name>
</gene>
<evidence type="ECO:0000259" key="3">
    <source>
        <dbReference type="PROSITE" id="PS51781"/>
    </source>
</evidence>
<dbReference type="Pfam" id="PF00704">
    <property type="entry name" value="Glyco_hydro_18"/>
    <property type="match status" value="1"/>
</dbReference>
<dbReference type="Pfam" id="PF08239">
    <property type="entry name" value="SH3_3"/>
    <property type="match status" value="2"/>
</dbReference>
<evidence type="ECO:0000313" key="5">
    <source>
        <dbReference type="EMBL" id="HDI83933.1"/>
    </source>
</evidence>